<evidence type="ECO:0000313" key="2">
    <source>
        <dbReference type="Proteomes" id="UP000218785"/>
    </source>
</evidence>
<evidence type="ECO:0008006" key="3">
    <source>
        <dbReference type="Google" id="ProtNLM"/>
    </source>
</evidence>
<dbReference type="EMBL" id="AP018249">
    <property type="protein sequence ID" value="BAZ02925.1"/>
    <property type="molecule type" value="Genomic_DNA"/>
</dbReference>
<name>A0A1Z4NB59_9CYAN</name>
<keyword evidence="2" id="KW-1185">Reference proteome</keyword>
<dbReference type="Pfam" id="PF13455">
    <property type="entry name" value="MUG113"/>
    <property type="match status" value="1"/>
</dbReference>
<gene>
    <name evidence="1" type="ORF">NIES37_69380</name>
</gene>
<sequence length="251" mass="29077">MSTKNLSIYFIEKVPGDIFKGLGWIKIDCDIAHRLQIPVKYTGVIKIPNPEPYCCPINPEDKLPWIKPNYHSHYYIHPPEIRGKNKKFIIHIKGENTNLYAQYSLTVEAIVSWLLSWADKDVRLITPGNRSISLSGNIKLNQAFVYFIFNSDSYAIKIGRDSNVEKRLQSLQTSSPVTLEILKVLPMESLKKAQEVEAYLHKRFGHLRMSGEWFRADPQLRDYITRCDESYFKDKFLAQPSPRSSVRLSEL</sequence>
<dbReference type="RefSeq" id="WP_096584598.1">
    <property type="nucleotide sequence ID" value="NZ_CAWNJS010000002.1"/>
</dbReference>
<dbReference type="KEGG" id="ttq:NIES37_69380"/>
<proteinExistence type="predicted"/>
<accession>A0A1Z4NB59</accession>
<reference evidence="1 2" key="1">
    <citation type="submission" date="2017-06" db="EMBL/GenBank/DDBJ databases">
        <title>Genome sequencing of cyanobaciteial culture collection at National Institute for Environmental Studies (NIES).</title>
        <authorList>
            <person name="Hirose Y."/>
            <person name="Shimura Y."/>
            <person name="Fujisawa T."/>
            <person name="Nakamura Y."/>
            <person name="Kawachi M."/>
        </authorList>
    </citation>
    <scope>NUCLEOTIDE SEQUENCE [LARGE SCALE GENOMIC DNA]</scope>
    <source>
        <strain evidence="1 2">NIES-37</strain>
        <plasmid evidence="2">Plasmid1 dna</plasmid>
    </source>
</reference>
<keyword evidence="1" id="KW-0614">Plasmid</keyword>
<organism evidence="1 2">
    <name type="scientific">Tolypothrix tenuis PCC 7101</name>
    <dbReference type="NCBI Taxonomy" id="231146"/>
    <lineage>
        <taxon>Bacteria</taxon>
        <taxon>Bacillati</taxon>
        <taxon>Cyanobacteriota</taxon>
        <taxon>Cyanophyceae</taxon>
        <taxon>Nostocales</taxon>
        <taxon>Tolypothrichaceae</taxon>
        <taxon>Tolypothrix</taxon>
    </lineage>
</organism>
<evidence type="ECO:0000313" key="1">
    <source>
        <dbReference type="EMBL" id="BAZ02925.1"/>
    </source>
</evidence>
<protein>
    <recommendedName>
        <fullName evidence="3">Helicase A859L</fullName>
    </recommendedName>
</protein>
<dbReference type="Proteomes" id="UP000218785">
    <property type="component" value="Plasmid plasmid1"/>
</dbReference>
<dbReference type="AlphaFoldDB" id="A0A1Z4NB59"/>
<geneLocation type="plasmid" evidence="2">
    <name>Plasmid1 dna</name>
</geneLocation>